<feature type="region of interest" description="Disordered" evidence="1">
    <location>
        <begin position="15"/>
        <end position="57"/>
    </location>
</feature>
<protein>
    <submittedName>
        <fullName evidence="2">Uncharacterized protein</fullName>
    </submittedName>
</protein>
<evidence type="ECO:0000256" key="1">
    <source>
        <dbReference type="SAM" id="MobiDB-lite"/>
    </source>
</evidence>
<evidence type="ECO:0000313" key="3">
    <source>
        <dbReference type="Proteomes" id="UP000646776"/>
    </source>
</evidence>
<feature type="compositionally biased region" description="Gly residues" evidence="1">
    <location>
        <begin position="46"/>
        <end position="55"/>
    </location>
</feature>
<gene>
    <name evidence="2" type="ORF">GCM10010226_87070</name>
</gene>
<comment type="caution">
    <text evidence="2">The sequence shown here is derived from an EMBL/GenBank/DDBJ whole genome shotgun (WGS) entry which is preliminary data.</text>
</comment>
<sequence length="89" mass="9077">MEAAMPPIFAISGTPMSWSAASSGADRRTTHCASGRALRAGARPTGPGGRSTGRGRGVEVEVGSEGFAAERLQVLANRASVSYIDGKEA</sequence>
<organism evidence="2 3">
    <name type="scientific">Streptomyces phaeofaciens</name>
    <dbReference type="NCBI Taxonomy" id="68254"/>
    <lineage>
        <taxon>Bacteria</taxon>
        <taxon>Bacillati</taxon>
        <taxon>Actinomycetota</taxon>
        <taxon>Actinomycetes</taxon>
        <taxon>Kitasatosporales</taxon>
        <taxon>Streptomycetaceae</taxon>
        <taxon>Streptomyces</taxon>
    </lineage>
</organism>
<evidence type="ECO:0000313" key="2">
    <source>
        <dbReference type="EMBL" id="GGT96057.1"/>
    </source>
</evidence>
<reference evidence="2" key="2">
    <citation type="submission" date="2020-09" db="EMBL/GenBank/DDBJ databases">
        <authorList>
            <person name="Sun Q."/>
            <person name="Ohkuma M."/>
        </authorList>
    </citation>
    <scope>NUCLEOTIDE SEQUENCE</scope>
    <source>
        <strain evidence="2">JCM 4125</strain>
    </source>
</reference>
<dbReference type="AlphaFoldDB" id="A0A918M0X4"/>
<dbReference type="Proteomes" id="UP000646776">
    <property type="component" value="Unassembled WGS sequence"/>
</dbReference>
<dbReference type="EMBL" id="BMSA01000050">
    <property type="protein sequence ID" value="GGT96057.1"/>
    <property type="molecule type" value="Genomic_DNA"/>
</dbReference>
<feature type="compositionally biased region" description="Low complexity" evidence="1">
    <location>
        <begin position="35"/>
        <end position="45"/>
    </location>
</feature>
<reference evidence="2" key="1">
    <citation type="journal article" date="2014" name="Int. J. Syst. Evol. Microbiol.">
        <title>Complete genome sequence of Corynebacterium casei LMG S-19264T (=DSM 44701T), isolated from a smear-ripened cheese.</title>
        <authorList>
            <consortium name="US DOE Joint Genome Institute (JGI-PGF)"/>
            <person name="Walter F."/>
            <person name="Albersmeier A."/>
            <person name="Kalinowski J."/>
            <person name="Ruckert C."/>
        </authorList>
    </citation>
    <scope>NUCLEOTIDE SEQUENCE</scope>
    <source>
        <strain evidence="2">JCM 4125</strain>
    </source>
</reference>
<proteinExistence type="predicted"/>
<accession>A0A918M0X4</accession>
<keyword evidence="3" id="KW-1185">Reference proteome</keyword>
<name>A0A918M0X4_9ACTN</name>